<evidence type="ECO:0000313" key="6">
    <source>
        <dbReference type="EMBL" id="MBR0665464.1"/>
    </source>
</evidence>
<evidence type="ECO:0000259" key="5">
    <source>
        <dbReference type="PROSITE" id="PS50931"/>
    </source>
</evidence>
<dbReference type="InterPro" id="IPR036390">
    <property type="entry name" value="WH_DNA-bd_sf"/>
</dbReference>
<dbReference type="PRINTS" id="PR00039">
    <property type="entry name" value="HTHLYSR"/>
</dbReference>
<dbReference type="EMBL" id="JAAGBB010000015">
    <property type="protein sequence ID" value="MBR0665464.1"/>
    <property type="molecule type" value="Genomic_DNA"/>
</dbReference>
<evidence type="ECO:0000256" key="2">
    <source>
        <dbReference type="ARBA" id="ARBA00023015"/>
    </source>
</evidence>
<accession>A0ABS5EYV0</accession>
<keyword evidence="4" id="KW-0804">Transcription</keyword>
<dbReference type="Proteomes" id="UP001196870">
    <property type="component" value="Unassembled WGS sequence"/>
</dbReference>
<reference evidence="7" key="1">
    <citation type="journal article" date="2021" name="Syst. Appl. Microbiol.">
        <title>Roseomonas hellenica sp. nov., isolated from roots of wild-growing Alkanna tinctoria.</title>
        <authorList>
            <person name="Rat A."/>
            <person name="Naranjo H.D."/>
            <person name="Lebbe L."/>
            <person name="Cnockaert M."/>
            <person name="Krigas N."/>
            <person name="Grigoriadou K."/>
            <person name="Maloupa E."/>
            <person name="Willems A."/>
        </authorList>
    </citation>
    <scope>NUCLEOTIDE SEQUENCE [LARGE SCALE GENOMIC DNA]</scope>
    <source>
        <strain evidence="7">LMG 31523</strain>
    </source>
</reference>
<comment type="similarity">
    <text evidence="1">Belongs to the LysR transcriptional regulatory family.</text>
</comment>
<dbReference type="Gene3D" id="1.10.10.10">
    <property type="entry name" value="Winged helix-like DNA-binding domain superfamily/Winged helix DNA-binding domain"/>
    <property type="match status" value="1"/>
</dbReference>
<dbReference type="Pfam" id="PF00126">
    <property type="entry name" value="HTH_1"/>
    <property type="match status" value="1"/>
</dbReference>
<organism evidence="6 7">
    <name type="scientific">Plastoroseomonas hellenica</name>
    <dbReference type="NCBI Taxonomy" id="2687306"/>
    <lineage>
        <taxon>Bacteria</taxon>
        <taxon>Pseudomonadati</taxon>
        <taxon>Pseudomonadota</taxon>
        <taxon>Alphaproteobacteria</taxon>
        <taxon>Acetobacterales</taxon>
        <taxon>Acetobacteraceae</taxon>
        <taxon>Plastoroseomonas</taxon>
    </lineage>
</organism>
<sequence>MRHLRYFLAVAEELNFGRAAERLGIAQPGLSQQVRALEAIIGTALFDRSRRAVRLTMAGELLAGEARAILARTDAVLLAARRAGQGEVGRLAIGYVASAAYTGVLTAILGRFREAHPDVAIEVTAMAMQQQLEAIAADRLDVCFIRPPVSLPPGVTSFPVLQEPVAIVLPESHPEAARKAVRLAALARETFITPEHAAGVSFHRHTVLACQGAGFHPRLGPQGRDFVTIASLVAVGLGVALVPQSLRCIRLPGVAYRPMEGAGVTAEMAVAHRRREASPVVRRFIALARQSRLRG</sequence>
<dbReference type="InterPro" id="IPR000847">
    <property type="entry name" value="LysR_HTH_N"/>
</dbReference>
<dbReference type="InterPro" id="IPR036388">
    <property type="entry name" value="WH-like_DNA-bd_sf"/>
</dbReference>
<dbReference type="InterPro" id="IPR005119">
    <property type="entry name" value="LysR_subst-bd"/>
</dbReference>
<keyword evidence="3" id="KW-0238">DNA-binding</keyword>
<dbReference type="SUPFAM" id="SSF46785">
    <property type="entry name" value="Winged helix' DNA-binding domain"/>
    <property type="match status" value="1"/>
</dbReference>
<protein>
    <submittedName>
        <fullName evidence="6">LysR family transcriptional regulator</fullName>
    </submittedName>
</protein>
<gene>
    <name evidence="6" type="ORF">GXW71_13960</name>
</gene>
<keyword evidence="2" id="KW-0805">Transcription regulation</keyword>
<dbReference type="PANTHER" id="PTHR30346">
    <property type="entry name" value="TRANSCRIPTIONAL DUAL REGULATOR HCAR-RELATED"/>
    <property type="match status" value="1"/>
</dbReference>
<feature type="domain" description="HTH lysR-type" evidence="5">
    <location>
        <begin position="1"/>
        <end position="56"/>
    </location>
</feature>
<evidence type="ECO:0000256" key="3">
    <source>
        <dbReference type="ARBA" id="ARBA00023125"/>
    </source>
</evidence>
<dbReference type="Pfam" id="PF03466">
    <property type="entry name" value="LysR_substrate"/>
    <property type="match status" value="1"/>
</dbReference>
<comment type="caution">
    <text evidence="6">The sequence shown here is derived from an EMBL/GenBank/DDBJ whole genome shotgun (WGS) entry which is preliminary data.</text>
</comment>
<name>A0ABS5EYV0_9PROT</name>
<evidence type="ECO:0000313" key="7">
    <source>
        <dbReference type="Proteomes" id="UP001196870"/>
    </source>
</evidence>
<evidence type="ECO:0000256" key="1">
    <source>
        <dbReference type="ARBA" id="ARBA00009437"/>
    </source>
</evidence>
<evidence type="ECO:0000256" key="4">
    <source>
        <dbReference type="ARBA" id="ARBA00023163"/>
    </source>
</evidence>
<dbReference type="PROSITE" id="PS50931">
    <property type="entry name" value="HTH_LYSR"/>
    <property type="match status" value="1"/>
</dbReference>
<dbReference type="SUPFAM" id="SSF53850">
    <property type="entry name" value="Periplasmic binding protein-like II"/>
    <property type="match status" value="1"/>
</dbReference>
<dbReference type="CDD" id="cd08414">
    <property type="entry name" value="PBP2_LTTR_aromatics_like"/>
    <property type="match status" value="1"/>
</dbReference>
<keyword evidence="7" id="KW-1185">Reference proteome</keyword>
<dbReference type="Gene3D" id="3.40.190.10">
    <property type="entry name" value="Periplasmic binding protein-like II"/>
    <property type="match status" value="2"/>
</dbReference>
<dbReference type="PANTHER" id="PTHR30346:SF30">
    <property type="entry name" value="SMALL NEUTRAL PROTEASE REGULATORY PROTEIN"/>
    <property type="match status" value="1"/>
</dbReference>
<proteinExistence type="inferred from homology"/>